<dbReference type="AlphaFoldDB" id="A0A2K3QMQ8"/>
<feature type="region of interest" description="Disordered" evidence="1">
    <location>
        <begin position="272"/>
        <end position="291"/>
    </location>
</feature>
<dbReference type="STRING" id="45235.A0A2K3QMQ8"/>
<evidence type="ECO:0000313" key="2">
    <source>
        <dbReference type="EMBL" id="PNY28820.1"/>
    </source>
</evidence>
<dbReference type="EMBL" id="NRSZ01000203">
    <property type="protein sequence ID" value="PNY28820.1"/>
    <property type="molecule type" value="Genomic_DNA"/>
</dbReference>
<gene>
    <name evidence="2" type="ORF">TCAP_01255</name>
</gene>
<comment type="caution">
    <text evidence="2">The sequence shown here is derived from an EMBL/GenBank/DDBJ whole genome shotgun (WGS) entry which is preliminary data.</text>
</comment>
<feature type="compositionally biased region" description="Polar residues" evidence="1">
    <location>
        <begin position="106"/>
        <end position="137"/>
    </location>
</feature>
<reference evidence="2 3" key="1">
    <citation type="submission" date="2017-08" db="EMBL/GenBank/DDBJ databases">
        <title>Harnessing the power of phylogenomics to disentangle the directionality and signatures of interkingdom host jumping in the parasitic fungal genus Tolypocladium.</title>
        <authorList>
            <person name="Quandt C.A."/>
            <person name="Patterson W."/>
            <person name="Spatafora J.W."/>
        </authorList>
    </citation>
    <scope>NUCLEOTIDE SEQUENCE [LARGE SCALE GENOMIC DNA]</scope>
    <source>
        <strain evidence="2 3">CBS 113982</strain>
    </source>
</reference>
<proteinExistence type="predicted"/>
<dbReference type="Proteomes" id="UP000236621">
    <property type="component" value="Unassembled WGS sequence"/>
</dbReference>
<feature type="compositionally biased region" description="Basic and acidic residues" evidence="1">
    <location>
        <begin position="309"/>
        <end position="335"/>
    </location>
</feature>
<feature type="region of interest" description="Disordered" evidence="1">
    <location>
        <begin position="300"/>
        <end position="340"/>
    </location>
</feature>
<feature type="region of interest" description="Disordered" evidence="1">
    <location>
        <begin position="106"/>
        <end position="182"/>
    </location>
</feature>
<evidence type="ECO:0000313" key="3">
    <source>
        <dbReference type="Proteomes" id="UP000236621"/>
    </source>
</evidence>
<protein>
    <submittedName>
        <fullName evidence="2">Uncharacterized protein</fullName>
    </submittedName>
</protein>
<feature type="region of interest" description="Disordered" evidence="1">
    <location>
        <begin position="408"/>
        <end position="461"/>
    </location>
</feature>
<feature type="compositionally biased region" description="Basic and acidic residues" evidence="1">
    <location>
        <begin position="277"/>
        <end position="291"/>
    </location>
</feature>
<keyword evidence="3" id="KW-1185">Reference proteome</keyword>
<organism evidence="2 3">
    <name type="scientific">Tolypocladium capitatum</name>
    <dbReference type="NCBI Taxonomy" id="45235"/>
    <lineage>
        <taxon>Eukaryota</taxon>
        <taxon>Fungi</taxon>
        <taxon>Dikarya</taxon>
        <taxon>Ascomycota</taxon>
        <taxon>Pezizomycotina</taxon>
        <taxon>Sordariomycetes</taxon>
        <taxon>Hypocreomycetidae</taxon>
        <taxon>Hypocreales</taxon>
        <taxon>Ophiocordycipitaceae</taxon>
        <taxon>Tolypocladium</taxon>
    </lineage>
</organism>
<evidence type="ECO:0000256" key="1">
    <source>
        <dbReference type="SAM" id="MobiDB-lite"/>
    </source>
</evidence>
<sequence>MDHLQLARTLADAFNALADEVQLLADRKTVLEHKLRFAHEQFQYFADKYAPATPEIAETLARLQLPPHTSVDDASPVPLPRRSAPQSQLQIALVIRDGRRVATQLVSLGESSKTTGSSRETLSHTTSRDQTSMSTALEQDFTVQGKKGNLQCPFSRPAGDMDGNGDDAQGEVPDQTPHHSGDPICVAMYEETTSHPAPSGTAASKCPIRFMDKHSPEEIAHYVETHKHELPRSHEVCLRRYQKDQDQMKKLDSKYGNMVSMIEGLSQLHQPMLSEEGEQRPQHQSDVDRASNERVENWAHAVSGTADSEASREPAEEEDGERRSHFDRPLKEVRVGESPSRPWGISVPVYEPSGQEHEHPLSPPPAPVRMPNPDQGMRMPTNGVGKCPFDHAKLAALKALALPALPEPKPCPTPHAPGNTPFTPGKETIPSSSPTMPRPAHINLGASKEEPPFTPVEETMFPSSPRLPLPAFINPNASKERPGSAPQMVFTGPVFIGYPMDQAIQLLNHYRGNQ</sequence>
<dbReference type="OrthoDB" id="5343576at2759"/>
<name>A0A2K3QMQ8_9HYPO</name>
<accession>A0A2K3QMQ8</accession>
<feature type="region of interest" description="Disordered" evidence="1">
    <location>
        <begin position="67"/>
        <end position="86"/>
    </location>
</feature>